<proteinExistence type="predicted"/>
<comment type="caution">
    <text evidence="1">The sequence shown here is derived from an EMBL/GenBank/DDBJ whole genome shotgun (WGS) entry which is preliminary data.</text>
</comment>
<dbReference type="AlphaFoldDB" id="X1ST49"/>
<sequence>YALIIASPNEINVFDMEGNVLYLLTTGGWSYAACDITMDADGNAYTETGANVLKKYDSSGNLLVTHYRESSSVWFESLNIGPDGYLYTLEGRSSGSAIAKRNTADLTIIEDAVTLTIGYYGGGICLDSNGNFYIYSWSADEIQKWSSAGVKLAS</sequence>
<evidence type="ECO:0000313" key="1">
    <source>
        <dbReference type="EMBL" id="GAI78515.1"/>
    </source>
</evidence>
<reference evidence="1" key="1">
    <citation type="journal article" date="2014" name="Front. Microbiol.">
        <title>High frequency of phylogenetically diverse reductive dehalogenase-homologous genes in deep subseafloor sedimentary metagenomes.</title>
        <authorList>
            <person name="Kawai M."/>
            <person name="Futagami T."/>
            <person name="Toyoda A."/>
            <person name="Takaki Y."/>
            <person name="Nishi S."/>
            <person name="Hori S."/>
            <person name="Arai W."/>
            <person name="Tsubouchi T."/>
            <person name="Morono Y."/>
            <person name="Uchiyama I."/>
            <person name="Ito T."/>
            <person name="Fujiyama A."/>
            <person name="Inagaki F."/>
            <person name="Takami H."/>
        </authorList>
    </citation>
    <scope>NUCLEOTIDE SEQUENCE</scope>
    <source>
        <strain evidence="1">Expedition CK06-06</strain>
    </source>
</reference>
<dbReference type="EMBL" id="BARW01013311">
    <property type="protein sequence ID" value="GAI78515.1"/>
    <property type="molecule type" value="Genomic_DNA"/>
</dbReference>
<dbReference type="SUPFAM" id="SSF101898">
    <property type="entry name" value="NHL repeat"/>
    <property type="match status" value="1"/>
</dbReference>
<organism evidence="1">
    <name type="scientific">marine sediment metagenome</name>
    <dbReference type="NCBI Taxonomy" id="412755"/>
    <lineage>
        <taxon>unclassified sequences</taxon>
        <taxon>metagenomes</taxon>
        <taxon>ecological metagenomes</taxon>
    </lineage>
</organism>
<feature type="non-terminal residue" evidence="1">
    <location>
        <position position="1"/>
    </location>
</feature>
<dbReference type="Gene3D" id="2.120.10.30">
    <property type="entry name" value="TolB, C-terminal domain"/>
    <property type="match status" value="1"/>
</dbReference>
<dbReference type="InterPro" id="IPR011042">
    <property type="entry name" value="6-blade_b-propeller_TolB-like"/>
</dbReference>
<protein>
    <recommendedName>
        <fullName evidence="2">SMP-30/Gluconolactonase/LRE-like region domain-containing protein</fullName>
    </recommendedName>
</protein>
<gene>
    <name evidence="1" type="ORF">S12H4_24491</name>
</gene>
<evidence type="ECO:0008006" key="2">
    <source>
        <dbReference type="Google" id="ProtNLM"/>
    </source>
</evidence>
<name>X1ST49_9ZZZZ</name>
<accession>X1ST49</accession>
<feature type="non-terminal residue" evidence="1">
    <location>
        <position position="154"/>
    </location>
</feature>